<dbReference type="OrthoDB" id="2505323at2759"/>
<comment type="caution">
    <text evidence="1">The sequence shown here is derived from an EMBL/GenBank/DDBJ whole genome shotgun (WGS) entry which is preliminary data.</text>
</comment>
<name>A0A0L6UKR2_9BASI</name>
<dbReference type="Proteomes" id="UP000037035">
    <property type="component" value="Unassembled WGS sequence"/>
</dbReference>
<dbReference type="Gene3D" id="2.60.120.260">
    <property type="entry name" value="Galactose-binding domain-like"/>
    <property type="match status" value="1"/>
</dbReference>
<dbReference type="VEuPathDB" id="FungiDB:VP01_5375g1"/>
<accession>A0A0L6UKR2</accession>
<dbReference type="AlphaFoldDB" id="A0A0L6UKR2"/>
<protein>
    <submittedName>
        <fullName evidence="1">Uncharacterized protein</fullName>
    </submittedName>
</protein>
<dbReference type="STRING" id="27349.A0A0L6UKR2"/>
<organism evidence="1 2">
    <name type="scientific">Puccinia sorghi</name>
    <dbReference type="NCBI Taxonomy" id="27349"/>
    <lineage>
        <taxon>Eukaryota</taxon>
        <taxon>Fungi</taxon>
        <taxon>Dikarya</taxon>
        <taxon>Basidiomycota</taxon>
        <taxon>Pucciniomycotina</taxon>
        <taxon>Pucciniomycetes</taxon>
        <taxon>Pucciniales</taxon>
        <taxon>Pucciniaceae</taxon>
        <taxon>Puccinia</taxon>
    </lineage>
</organism>
<evidence type="ECO:0000313" key="2">
    <source>
        <dbReference type="Proteomes" id="UP000037035"/>
    </source>
</evidence>
<keyword evidence="2" id="KW-1185">Reference proteome</keyword>
<gene>
    <name evidence="1" type="ORF">VP01_5375g1</name>
</gene>
<evidence type="ECO:0000313" key="1">
    <source>
        <dbReference type="EMBL" id="KNZ48842.1"/>
    </source>
</evidence>
<sequence>MVGKKSAAKKVFLNGLSNLTRTSSQERISQKCCPNSKIIRIAPPWGSGLVSRRNFTAFSAGANILELQTFSKFKLKSCYHTTSKTPVRVPGNPPITLLVSDLTLGTCWDFTGQRGQVGIQLTCIITTSINGWDWCTRVELGITHPIQTVSSLT</sequence>
<proteinExistence type="predicted"/>
<reference evidence="1 2" key="1">
    <citation type="submission" date="2015-08" db="EMBL/GenBank/DDBJ databases">
        <title>Next Generation Sequencing and Analysis of the Genome of Puccinia sorghi L Schw, the Causal Agent of Maize Common Rust.</title>
        <authorList>
            <person name="Rochi L."/>
            <person name="Burguener G."/>
            <person name="Darino M."/>
            <person name="Turjanski A."/>
            <person name="Kreff E."/>
            <person name="Dieguez M.J."/>
            <person name="Sacco F."/>
        </authorList>
    </citation>
    <scope>NUCLEOTIDE SEQUENCE [LARGE SCALE GENOMIC DNA]</scope>
    <source>
        <strain evidence="1 2">RO10H11247</strain>
    </source>
</reference>
<dbReference type="EMBL" id="LAVV01010581">
    <property type="protein sequence ID" value="KNZ48842.1"/>
    <property type="molecule type" value="Genomic_DNA"/>
</dbReference>